<dbReference type="InterPro" id="IPR011601">
    <property type="entry name" value="MurB_C"/>
</dbReference>
<dbReference type="EMBL" id="JACWEZ010000005">
    <property type="protein sequence ID" value="MBD1223085.1"/>
    <property type="molecule type" value="Genomic_DNA"/>
</dbReference>
<comment type="pathway">
    <text evidence="4 16">Cell wall biogenesis; peptidoglycan biosynthesis.</text>
</comment>
<comment type="function">
    <text evidence="2 16">Cell wall formation.</text>
</comment>
<dbReference type="InterPro" id="IPR016167">
    <property type="entry name" value="FAD-bd_PCMH_sub1"/>
</dbReference>
<evidence type="ECO:0000259" key="17">
    <source>
        <dbReference type="PROSITE" id="PS51387"/>
    </source>
</evidence>
<evidence type="ECO:0000256" key="2">
    <source>
        <dbReference type="ARBA" id="ARBA00003921"/>
    </source>
</evidence>
<evidence type="ECO:0000256" key="9">
    <source>
        <dbReference type="ARBA" id="ARBA00022857"/>
    </source>
</evidence>
<evidence type="ECO:0000256" key="6">
    <source>
        <dbReference type="ARBA" id="ARBA00022618"/>
    </source>
</evidence>
<evidence type="ECO:0000313" key="19">
    <source>
        <dbReference type="Proteomes" id="UP000621631"/>
    </source>
</evidence>
<dbReference type="Gene3D" id="3.30.43.10">
    <property type="entry name" value="Uridine Diphospho-n-acetylenolpyruvylglucosamine Reductase, domain 2"/>
    <property type="match status" value="1"/>
</dbReference>
<feature type="active site" evidence="16">
    <location>
        <position position="180"/>
    </location>
</feature>
<evidence type="ECO:0000256" key="11">
    <source>
        <dbReference type="ARBA" id="ARBA00022984"/>
    </source>
</evidence>
<keyword evidence="11 16" id="KW-0573">Peptidoglycan synthesis</keyword>
<evidence type="ECO:0000256" key="3">
    <source>
        <dbReference type="ARBA" id="ARBA00004496"/>
    </source>
</evidence>
<dbReference type="Pfam" id="PF02873">
    <property type="entry name" value="MurB_C"/>
    <property type="match status" value="1"/>
</dbReference>
<dbReference type="Proteomes" id="UP000621631">
    <property type="component" value="Unassembled WGS sequence"/>
</dbReference>
<keyword evidence="19" id="KW-1185">Reference proteome</keyword>
<evidence type="ECO:0000256" key="4">
    <source>
        <dbReference type="ARBA" id="ARBA00004752"/>
    </source>
</evidence>
<dbReference type="SUPFAM" id="SSF56194">
    <property type="entry name" value="Uridine diphospho-N-Acetylenolpyruvylglucosamine reductase, MurB, C-terminal domain"/>
    <property type="match status" value="1"/>
</dbReference>
<dbReference type="InterPro" id="IPR006094">
    <property type="entry name" value="Oxid_FAD_bind_N"/>
</dbReference>
<evidence type="ECO:0000256" key="13">
    <source>
        <dbReference type="ARBA" id="ARBA00023306"/>
    </source>
</evidence>
<dbReference type="InterPro" id="IPR016169">
    <property type="entry name" value="FAD-bd_PCMH_sub2"/>
</dbReference>
<dbReference type="EC" id="1.3.1.98" evidence="16"/>
<feature type="domain" description="FAD-binding PCMH-type" evidence="17">
    <location>
        <begin position="37"/>
        <end position="201"/>
    </location>
</feature>
<name>A0ABR7VPB1_VIRHA</name>
<dbReference type="NCBIfam" id="TIGR00179">
    <property type="entry name" value="murB"/>
    <property type="match status" value="1"/>
</dbReference>
<dbReference type="InterPro" id="IPR003170">
    <property type="entry name" value="MurB"/>
</dbReference>
<dbReference type="GO" id="GO:0008762">
    <property type="term" value="F:UDP-N-acetylmuramate dehydrogenase activity"/>
    <property type="evidence" value="ECO:0007669"/>
    <property type="project" value="UniProtKB-EC"/>
</dbReference>
<evidence type="ECO:0000256" key="12">
    <source>
        <dbReference type="ARBA" id="ARBA00023002"/>
    </source>
</evidence>
<dbReference type="Gene3D" id="3.30.465.10">
    <property type="match status" value="1"/>
</dbReference>
<keyword evidence="10 16" id="KW-0133">Cell shape</keyword>
<evidence type="ECO:0000256" key="8">
    <source>
        <dbReference type="ARBA" id="ARBA00022827"/>
    </source>
</evidence>
<dbReference type="PANTHER" id="PTHR21071:SF4">
    <property type="entry name" value="UDP-N-ACETYLENOLPYRUVOYLGLUCOSAMINE REDUCTASE"/>
    <property type="match status" value="1"/>
</dbReference>
<sequence>MIRVAEYRHLYEKLTEVTPPKNVMVDEPLRNHTYTRLGGKADFLVTPETYEQVQEIVKLANHQEVKFTLLGNGSNLIVKDGGIRGIVMNLKKLTAIRIDETSIVAQSGARIIDVSREALKEELSGLEFACGIPGSVGGALFMNAGAYGGEIKDVLVSTKVVDRDGELLTLTAEELDLDYRTSNIPDNGYIVLEATFSLEKGEYKAIKAIMDDLTFKRETKQPLEYPSCGSVFKRPPGYFAGKLIQDSDLQGQQIGGAQVSEKHAGFIVNKSEATASEYIDLIHHVQATVKDKFGVTLEREVKIIGEDLN</sequence>
<dbReference type="RefSeq" id="WP_189778197.1">
    <property type="nucleotide sequence ID" value="NZ_JACWEZ010000005.1"/>
</dbReference>
<feature type="active site" evidence="16">
    <location>
        <position position="300"/>
    </location>
</feature>
<dbReference type="Gene3D" id="3.90.78.10">
    <property type="entry name" value="UDP-N-acetylenolpyruvoylglucosamine reductase, C-terminal domain"/>
    <property type="match status" value="1"/>
</dbReference>
<gene>
    <name evidence="16 18" type="primary">murB</name>
    <name evidence="18" type="ORF">IC602_10760</name>
</gene>
<evidence type="ECO:0000256" key="5">
    <source>
        <dbReference type="ARBA" id="ARBA00022490"/>
    </source>
</evidence>
<dbReference type="Pfam" id="PF01565">
    <property type="entry name" value="FAD_binding_4"/>
    <property type="match status" value="1"/>
</dbReference>
<evidence type="ECO:0000256" key="16">
    <source>
        <dbReference type="HAMAP-Rule" id="MF_00037"/>
    </source>
</evidence>
<dbReference type="InterPro" id="IPR036635">
    <property type="entry name" value="MurB_C_sf"/>
</dbReference>
<proteinExistence type="inferred from homology"/>
<feature type="active site" description="Proton donor" evidence="16">
    <location>
        <position position="230"/>
    </location>
</feature>
<dbReference type="PROSITE" id="PS51387">
    <property type="entry name" value="FAD_PCMH"/>
    <property type="match status" value="1"/>
</dbReference>
<evidence type="ECO:0000256" key="15">
    <source>
        <dbReference type="ARBA" id="ARBA00048914"/>
    </source>
</evidence>
<keyword evidence="6 16" id="KW-0132">Cell division</keyword>
<evidence type="ECO:0000313" key="18">
    <source>
        <dbReference type="EMBL" id="MBD1223085.1"/>
    </source>
</evidence>
<evidence type="ECO:0000256" key="10">
    <source>
        <dbReference type="ARBA" id="ARBA00022960"/>
    </source>
</evidence>
<dbReference type="InterPro" id="IPR016166">
    <property type="entry name" value="FAD-bd_PCMH"/>
</dbReference>
<keyword evidence="5 16" id="KW-0963">Cytoplasm</keyword>
<protein>
    <recommendedName>
        <fullName evidence="16">UDP-N-acetylenolpyruvoylglucosamine reductase</fullName>
        <ecNumber evidence="16">1.3.1.98</ecNumber>
    </recommendedName>
    <alternativeName>
        <fullName evidence="16">UDP-N-acetylmuramate dehydrogenase</fullName>
    </alternativeName>
</protein>
<comment type="subcellular location">
    <subcellularLocation>
        <location evidence="3 16">Cytoplasm</location>
    </subcellularLocation>
</comment>
<evidence type="ECO:0000256" key="14">
    <source>
        <dbReference type="ARBA" id="ARBA00023316"/>
    </source>
</evidence>
<dbReference type="PANTHER" id="PTHR21071">
    <property type="entry name" value="UDP-N-ACETYLENOLPYRUVOYLGLUCOSAMINE REDUCTASE"/>
    <property type="match status" value="1"/>
</dbReference>
<keyword evidence="13 16" id="KW-0131">Cell cycle</keyword>
<keyword evidence="7 16" id="KW-0285">Flavoprotein</keyword>
<keyword evidence="14 16" id="KW-0961">Cell wall biogenesis/degradation</keyword>
<dbReference type="HAMAP" id="MF_00037">
    <property type="entry name" value="MurB"/>
    <property type="match status" value="1"/>
</dbReference>
<reference evidence="18 19" key="1">
    <citation type="submission" date="2020-09" db="EMBL/GenBank/DDBJ databases">
        <title>Draft Genome Sequences of Oil-Oxidizing Bacteria Halomonas titanicae, Marinobacter lutaoensis, and Virgibacillus halodenitrificans Isolated from Highly Saline Environments.</title>
        <authorList>
            <person name="Grouzdev D.S."/>
            <person name="Sokolova D.S."/>
            <person name="Semenova E.M."/>
            <person name="Borzenkov I.A."/>
            <person name="Bidzhieva S.K."/>
            <person name="Poltaraus A.B."/>
            <person name="Nazina T.N."/>
        </authorList>
    </citation>
    <scope>NUCLEOTIDE SEQUENCE [LARGE SCALE GENOMIC DNA]</scope>
    <source>
        <strain evidence="18 19">VKM B-3472D</strain>
    </source>
</reference>
<comment type="cofactor">
    <cofactor evidence="1 16">
        <name>FAD</name>
        <dbReference type="ChEBI" id="CHEBI:57692"/>
    </cofactor>
</comment>
<comment type="similarity">
    <text evidence="16">Belongs to the MurB family.</text>
</comment>
<dbReference type="SUPFAM" id="SSF56176">
    <property type="entry name" value="FAD-binding/transporter-associated domain-like"/>
    <property type="match status" value="1"/>
</dbReference>
<comment type="caution">
    <text evidence="18">The sequence shown here is derived from an EMBL/GenBank/DDBJ whole genome shotgun (WGS) entry which is preliminary data.</text>
</comment>
<keyword evidence="9 16" id="KW-0521">NADP</keyword>
<dbReference type="NCBIfam" id="NF010480">
    <property type="entry name" value="PRK13905.1"/>
    <property type="match status" value="1"/>
</dbReference>
<organism evidence="18 19">
    <name type="scientific">Virgibacillus halodenitrificans</name>
    <name type="common">Bacillus halodenitrificans</name>
    <dbReference type="NCBI Taxonomy" id="1482"/>
    <lineage>
        <taxon>Bacteria</taxon>
        <taxon>Bacillati</taxon>
        <taxon>Bacillota</taxon>
        <taxon>Bacilli</taxon>
        <taxon>Bacillales</taxon>
        <taxon>Bacillaceae</taxon>
        <taxon>Virgibacillus</taxon>
    </lineage>
</organism>
<keyword evidence="8 16" id="KW-0274">FAD</keyword>
<comment type="catalytic activity">
    <reaction evidence="15 16">
        <text>UDP-N-acetyl-alpha-D-muramate + NADP(+) = UDP-N-acetyl-3-O-(1-carboxyvinyl)-alpha-D-glucosamine + NADPH + H(+)</text>
        <dbReference type="Rhea" id="RHEA:12248"/>
        <dbReference type="ChEBI" id="CHEBI:15378"/>
        <dbReference type="ChEBI" id="CHEBI:57783"/>
        <dbReference type="ChEBI" id="CHEBI:58349"/>
        <dbReference type="ChEBI" id="CHEBI:68483"/>
        <dbReference type="ChEBI" id="CHEBI:70757"/>
        <dbReference type="EC" id="1.3.1.98"/>
    </reaction>
</comment>
<evidence type="ECO:0000256" key="1">
    <source>
        <dbReference type="ARBA" id="ARBA00001974"/>
    </source>
</evidence>
<accession>A0ABR7VPB1</accession>
<evidence type="ECO:0000256" key="7">
    <source>
        <dbReference type="ARBA" id="ARBA00022630"/>
    </source>
</evidence>
<dbReference type="InterPro" id="IPR036318">
    <property type="entry name" value="FAD-bd_PCMH-like_sf"/>
</dbReference>
<keyword evidence="12 16" id="KW-0560">Oxidoreductase</keyword>